<comment type="caution">
    <text evidence="6">The sequence shown here is derived from an EMBL/GenBank/DDBJ whole genome shotgun (WGS) entry which is preliminary data.</text>
</comment>
<dbReference type="InterPro" id="IPR038408">
    <property type="entry name" value="GNK2_sf"/>
</dbReference>
<keyword evidence="3" id="KW-1133">Transmembrane helix</keyword>
<gene>
    <name evidence="6" type="ORF">FEM48_Zijuj07G0017700</name>
</gene>
<evidence type="ECO:0000313" key="7">
    <source>
        <dbReference type="Proteomes" id="UP000813462"/>
    </source>
</evidence>
<evidence type="ECO:0000256" key="4">
    <source>
        <dbReference type="SAM" id="SignalP"/>
    </source>
</evidence>
<keyword evidence="1 4" id="KW-0732">Signal</keyword>
<keyword evidence="3" id="KW-0472">Membrane</keyword>
<keyword evidence="3" id="KW-0812">Transmembrane</keyword>
<feature type="signal peptide" evidence="4">
    <location>
        <begin position="1"/>
        <end position="29"/>
    </location>
</feature>
<dbReference type="InterPro" id="IPR002902">
    <property type="entry name" value="GNK2"/>
</dbReference>
<evidence type="ECO:0000313" key="6">
    <source>
        <dbReference type="EMBL" id="KAH7521294.1"/>
    </source>
</evidence>
<organism evidence="6 7">
    <name type="scientific">Ziziphus jujuba var. spinosa</name>
    <dbReference type="NCBI Taxonomy" id="714518"/>
    <lineage>
        <taxon>Eukaryota</taxon>
        <taxon>Viridiplantae</taxon>
        <taxon>Streptophyta</taxon>
        <taxon>Embryophyta</taxon>
        <taxon>Tracheophyta</taxon>
        <taxon>Spermatophyta</taxon>
        <taxon>Magnoliopsida</taxon>
        <taxon>eudicotyledons</taxon>
        <taxon>Gunneridae</taxon>
        <taxon>Pentapetalae</taxon>
        <taxon>rosids</taxon>
        <taxon>fabids</taxon>
        <taxon>Rosales</taxon>
        <taxon>Rhamnaceae</taxon>
        <taxon>Paliureae</taxon>
        <taxon>Ziziphus</taxon>
    </lineage>
</organism>
<dbReference type="AlphaFoldDB" id="A0A978V1R1"/>
<evidence type="ECO:0000256" key="1">
    <source>
        <dbReference type="ARBA" id="ARBA00022729"/>
    </source>
</evidence>
<proteinExistence type="predicted"/>
<evidence type="ECO:0000256" key="2">
    <source>
        <dbReference type="ARBA" id="ARBA00022737"/>
    </source>
</evidence>
<name>A0A978V1R1_ZIZJJ</name>
<protein>
    <recommendedName>
        <fullName evidence="5">Gnk2-homologous domain-containing protein</fullName>
    </recommendedName>
</protein>
<dbReference type="CDD" id="cd23509">
    <property type="entry name" value="Gnk2-like"/>
    <property type="match status" value="2"/>
</dbReference>
<evidence type="ECO:0000256" key="3">
    <source>
        <dbReference type="SAM" id="Phobius"/>
    </source>
</evidence>
<reference evidence="6" key="1">
    <citation type="journal article" date="2021" name="Front. Plant Sci.">
        <title>Chromosome-Scale Genome Assembly for Chinese Sour Jujube and Insights Into Its Genome Evolution and Domestication Signature.</title>
        <authorList>
            <person name="Shen L.-Y."/>
            <person name="Luo H."/>
            <person name="Wang X.-L."/>
            <person name="Wang X.-M."/>
            <person name="Qiu X.-J."/>
            <person name="Liu H."/>
            <person name="Zhou S.-S."/>
            <person name="Jia K.-H."/>
            <person name="Nie S."/>
            <person name="Bao Y.-T."/>
            <person name="Zhang R.-G."/>
            <person name="Yun Q.-Z."/>
            <person name="Chai Y.-H."/>
            <person name="Lu J.-Y."/>
            <person name="Li Y."/>
            <person name="Zhao S.-W."/>
            <person name="Mao J.-F."/>
            <person name="Jia S.-G."/>
            <person name="Mao Y.-M."/>
        </authorList>
    </citation>
    <scope>NUCLEOTIDE SEQUENCE</scope>
    <source>
        <strain evidence="6">AT0</strain>
        <tissue evidence="6">Leaf</tissue>
    </source>
</reference>
<evidence type="ECO:0000259" key="5">
    <source>
        <dbReference type="PROSITE" id="PS51473"/>
    </source>
</evidence>
<feature type="domain" description="Gnk2-homologous" evidence="5">
    <location>
        <begin position="32"/>
        <end position="137"/>
    </location>
</feature>
<dbReference type="FunFam" id="3.30.430.20:FF:000002">
    <property type="entry name" value="Cysteine-rich receptor-like protein kinase 10"/>
    <property type="match status" value="1"/>
</dbReference>
<keyword evidence="2" id="KW-0677">Repeat</keyword>
<dbReference type="PANTHER" id="PTHR32099">
    <property type="entry name" value="CYSTEINE-RICH REPEAT SECRETORY PROTEIN"/>
    <property type="match status" value="1"/>
</dbReference>
<dbReference type="PROSITE" id="PS51473">
    <property type="entry name" value="GNK2"/>
    <property type="match status" value="2"/>
</dbReference>
<dbReference type="PANTHER" id="PTHR32099:SF42">
    <property type="entry name" value="CYSTEINE-RICH RECEPTOR-LIKE PROTEIN KINASE 9-RELATED"/>
    <property type="match status" value="1"/>
</dbReference>
<feature type="transmembrane region" description="Helical" evidence="3">
    <location>
        <begin position="284"/>
        <end position="306"/>
    </location>
</feature>
<dbReference type="FunFam" id="3.30.430.20:FF:000003">
    <property type="entry name" value="Cysteine-rich RLK (RECEPTOR-like protein kinase) 10"/>
    <property type="match status" value="1"/>
</dbReference>
<dbReference type="Pfam" id="PF01657">
    <property type="entry name" value="Stress-antifung"/>
    <property type="match status" value="2"/>
</dbReference>
<sequence>MTTPSGYMNMAVPIMIIWLLIILSLCSEAIPEYRYHVCPNTTTFTPNSTYQSNLNQLLSSLTSNFTRDTGFYNISVGQDPGTVVYGLFLCRGDVTIAVCQECLTTAAKDLVEEYCPTEKVAVIWYDHCMVRYSNESFFGRMDREPTVILVNTRETADPFQFDQLVQVIVSMNDTVRRAMDASTGAKKFATKEMNISASETLYSLVQCTPDLNSSSCNECLQDMVLEIPTCCYKQRGANVLNPSCNIRYEIYPFYDLTSAPSPTPVLVLPPLTGSEGESQISTTLIISIVAPISVVLFLSAVGYYFIRRRASNNYNARQEGNGKKRVYFNS</sequence>
<feature type="chain" id="PRO_5036735819" description="Gnk2-homologous domain-containing protein" evidence="4">
    <location>
        <begin position="30"/>
        <end position="330"/>
    </location>
</feature>
<dbReference type="Gene3D" id="3.30.430.20">
    <property type="entry name" value="Gnk2 domain, C-X8-C-X2-C motif"/>
    <property type="match status" value="2"/>
</dbReference>
<accession>A0A978V1R1</accession>
<dbReference type="Proteomes" id="UP000813462">
    <property type="component" value="Unassembled WGS sequence"/>
</dbReference>
<feature type="domain" description="Gnk2-homologous" evidence="5">
    <location>
        <begin position="143"/>
        <end position="253"/>
    </location>
</feature>
<dbReference type="EMBL" id="JAEACU010000007">
    <property type="protein sequence ID" value="KAH7521294.1"/>
    <property type="molecule type" value="Genomic_DNA"/>
</dbReference>